<accession>A0A078GL03</accession>
<gene>
    <name evidence="2" type="primary">BnaC09g33010D</name>
    <name evidence="1" type="ORF">DARMORV10_C09P49060.1</name>
    <name evidence="2" type="ORF">GSBRNA2T00033416001</name>
</gene>
<name>A0A078GL03_BRANA</name>
<reference evidence="2" key="2">
    <citation type="submission" date="2014-06" db="EMBL/GenBank/DDBJ databases">
        <authorList>
            <person name="Genoscope - CEA"/>
        </authorList>
    </citation>
    <scope>NUCLEOTIDE SEQUENCE</scope>
</reference>
<evidence type="ECO:0000313" key="3">
    <source>
        <dbReference type="Proteomes" id="UP000028999"/>
    </source>
</evidence>
<keyword evidence="3" id="KW-1185">Reference proteome</keyword>
<dbReference type="EMBL" id="HG994373">
    <property type="protein sequence ID" value="CAF1766162.1"/>
    <property type="molecule type" value="Genomic_DNA"/>
</dbReference>
<dbReference type="PaxDb" id="3708-A0A078GL03"/>
<dbReference type="EMBL" id="LK032182">
    <property type="protein sequence ID" value="CDY25929.1"/>
    <property type="molecule type" value="Genomic_DNA"/>
</dbReference>
<dbReference type="AlphaFoldDB" id="A0A078GL03"/>
<reference evidence="2 3" key="1">
    <citation type="journal article" date="2014" name="Science">
        <title>Plant genetics. Early allopolyploid evolution in the post-Neolithic Brassica napus oilseed genome.</title>
        <authorList>
            <person name="Chalhoub B."/>
            <person name="Denoeud F."/>
            <person name="Liu S."/>
            <person name="Parkin I.A."/>
            <person name="Tang H."/>
            <person name="Wang X."/>
            <person name="Chiquet J."/>
            <person name="Belcram H."/>
            <person name="Tong C."/>
            <person name="Samans B."/>
            <person name="Correa M."/>
            <person name="Da Silva C."/>
            <person name="Just J."/>
            <person name="Falentin C."/>
            <person name="Koh C.S."/>
            <person name="Le Clainche I."/>
            <person name="Bernard M."/>
            <person name="Bento P."/>
            <person name="Noel B."/>
            <person name="Labadie K."/>
            <person name="Alberti A."/>
            <person name="Charles M."/>
            <person name="Arnaud D."/>
            <person name="Guo H."/>
            <person name="Daviaud C."/>
            <person name="Alamery S."/>
            <person name="Jabbari K."/>
            <person name="Zhao M."/>
            <person name="Edger P.P."/>
            <person name="Chelaifa H."/>
            <person name="Tack D."/>
            <person name="Lassalle G."/>
            <person name="Mestiri I."/>
            <person name="Schnel N."/>
            <person name="Le Paslier M.C."/>
            <person name="Fan G."/>
            <person name="Renault V."/>
            <person name="Bayer P.E."/>
            <person name="Golicz A.A."/>
            <person name="Manoli S."/>
            <person name="Lee T.H."/>
            <person name="Thi V.H."/>
            <person name="Chalabi S."/>
            <person name="Hu Q."/>
            <person name="Fan C."/>
            <person name="Tollenaere R."/>
            <person name="Lu Y."/>
            <person name="Battail C."/>
            <person name="Shen J."/>
            <person name="Sidebottom C.H."/>
            <person name="Wang X."/>
            <person name="Canaguier A."/>
            <person name="Chauveau A."/>
            <person name="Berard A."/>
            <person name="Deniot G."/>
            <person name="Guan M."/>
            <person name="Liu Z."/>
            <person name="Sun F."/>
            <person name="Lim Y.P."/>
            <person name="Lyons E."/>
            <person name="Town C.D."/>
            <person name="Bancroft I."/>
            <person name="Wang X."/>
            <person name="Meng J."/>
            <person name="Ma J."/>
            <person name="Pires J.C."/>
            <person name="King G.J."/>
            <person name="Brunel D."/>
            <person name="Delourme R."/>
            <person name="Renard M."/>
            <person name="Aury J.M."/>
            <person name="Adams K.L."/>
            <person name="Batley J."/>
            <person name="Snowdon R.J."/>
            <person name="Tost J."/>
            <person name="Edwards D."/>
            <person name="Zhou Y."/>
            <person name="Hua W."/>
            <person name="Sharpe A.G."/>
            <person name="Paterson A.H."/>
            <person name="Guan C."/>
            <person name="Wincker P."/>
        </authorList>
    </citation>
    <scope>NUCLEOTIDE SEQUENCE [LARGE SCALE GENOMIC DNA]</scope>
    <source>
        <strain evidence="3">cv. Darmor-bzh</strain>
    </source>
</reference>
<dbReference type="Proteomes" id="UP001295469">
    <property type="component" value="Chromosome C09"/>
</dbReference>
<dbReference type="Proteomes" id="UP000028999">
    <property type="component" value="Unassembled WGS sequence"/>
</dbReference>
<reference evidence="1" key="3">
    <citation type="submission" date="2021-01" db="EMBL/GenBank/DDBJ databases">
        <authorList>
            <consortium name="Genoscope - CEA"/>
            <person name="William W."/>
        </authorList>
    </citation>
    <scope>NUCLEOTIDE SEQUENCE</scope>
</reference>
<sequence>MQKRLFLWFSEIGREVTQGFRLVNGSACGLSSFRVLRQIIRSWMIVRLGRFASSSVWRDTSSNVAGAKISTRLLVVGRSSGVWKHWLQIVAMKIAIHPQDAMHVFSFTLGLSGLRISTIVVVMQLSSIFTPIFWYQLL</sequence>
<proteinExistence type="predicted"/>
<organism evidence="2 3">
    <name type="scientific">Brassica napus</name>
    <name type="common">Rape</name>
    <dbReference type="NCBI Taxonomy" id="3708"/>
    <lineage>
        <taxon>Eukaryota</taxon>
        <taxon>Viridiplantae</taxon>
        <taxon>Streptophyta</taxon>
        <taxon>Embryophyta</taxon>
        <taxon>Tracheophyta</taxon>
        <taxon>Spermatophyta</taxon>
        <taxon>Magnoliopsida</taxon>
        <taxon>eudicotyledons</taxon>
        <taxon>Gunneridae</taxon>
        <taxon>Pentapetalae</taxon>
        <taxon>rosids</taxon>
        <taxon>malvids</taxon>
        <taxon>Brassicales</taxon>
        <taxon>Brassicaceae</taxon>
        <taxon>Brassiceae</taxon>
        <taxon>Brassica</taxon>
    </lineage>
</organism>
<evidence type="ECO:0000313" key="2">
    <source>
        <dbReference type="EMBL" id="CDY25929.1"/>
    </source>
</evidence>
<dbReference type="Gramene" id="CDY25929">
    <property type="protein sequence ID" value="CDY25929"/>
    <property type="gene ID" value="GSBRNA2T00033416001"/>
</dbReference>
<protein>
    <submittedName>
        <fullName evidence="1">(rape) hypothetical protein</fullName>
    </submittedName>
    <submittedName>
        <fullName evidence="2">BnaC09g33010D protein</fullName>
    </submittedName>
</protein>
<evidence type="ECO:0000313" key="1">
    <source>
        <dbReference type="EMBL" id="CAF1766162.1"/>
    </source>
</evidence>